<evidence type="ECO:0000256" key="1">
    <source>
        <dbReference type="ARBA" id="ARBA00004604"/>
    </source>
</evidence>
<reference evidence="12" key="2">
    <citation type="submission" date="2023-04" db="EMBL/GenBank/DDBJ databases">
        <authorList>
            <person name="Bruccoleri R.E."/>
            <person name="Oakeley E.J."/>
            <person name="Faust A.-M."/>
            <person name="Dessus-Babus S."/>
            <person name="Altorfer M."/>
            <person name="Burckhardt D."/>
            <person name="Oertli M."/>
            <person name="Naumann U."/>
            <person name="Petersen F."/>
            <person name="Wong J."/>
        </authorList>
    </citation>
    <scope>NUCLEOTIDE SEQUENCE</scope>
    <source>
        <strain evidence="12">GSM-AAB239-AS_SAM_17_03QT</strain>
        <tissue evidence="12">Leaf</tissue>
    </source>
</reference>
<keyword evidence="6" id="KW-0805">Transcription regulation</keyword>
<feature type="region of interest" description="Disordered" evidence="10">
    <location>
        <begin position="544"/>
        <end position="581"/>
    </location>
</feature>
<dbReference type="AlphaFoldDB" id="A0AAX6H3F2"/>
<evidence type="ECO:0000256" key="4">
    <source>
        <dbReference type="ARBA" id="ARBA00022771"/>
    </source>
</evidence>
<dbReference type="Proteomes" id="UP001140949">
    <property type="component" value="Unassembled WGS sequence"/>
</dbReference>
<dbReference type="InterPro" id="IPR033599">
    <property type="entry name" value="TAF1B/Rrn7"/>
</dbReference>
<dbReference type="PANTHER" id="PTHR31576:SF2">
    <property type="entry name" value="TATA BOX-BINDING PROTEIN-ASSOCIATED FACTOR RNA POLYMERASE I SUBUNIT B"/>
    <property type="match status" value="1"/>
</dbReference>
<protein>
    <submittedName>
        <fullName evidence="12">TATA box-binding protein-associated factor RNA polymerase I subunit B</fullName>
    </submittedName>
</protein>
<evidence type="ECO:0000313" key="13">
    <source>
        <dbReference type="Proteomes" id="UP001140949"/>
    </source>
</evidence>
<accession>A0AAX6H3F2</accession>
<feature type="region of interest" description="Disordered" evidence="10">
    <location>
        <begin position="113"/>
        <end position="133"/>
    </location>
</feature>
<evidence type="ECO:0000256" key="3">
    <source>
        <dbReference type="ARBA" id="ARBA00022723"/>
    </source>
</evidence>
<keyword evidence="7" id="KW-0238">DNA-binding</keyword>
<name>A0AAX6H3F2_IRIPA</name>
<evidence type="ECO:0000256" key="9">
    <source>
        <dbReference type="ARBA" id="ARBA00023242"/>
    </source>
</evidence>
<keyword evidence="3" id="KW-0479">Metal-binding</keyword>
<dbReference type="GO" id="GO:0042790">
    <property type="term" value="P:nucleolar large rRNA transcription by RNA polymerase I"/>
    <property type="evidence" value="ECO:0007669"/>
    <property type="project" value="TreeGrafter"/>
</dbReference>
<reference evidence="12" key="1">
    <citation type="journal article" date="2023" name="GigaByte">
        <title>Genome assembly of the bearded iris, Iris pallida Lam.</title>
        <authorList>
            <person name="Bruccoleri R.E."/>
            <person name="Oakeley E.J."/>
            <person name="Faust A.M.E."/>
            <person name="Altorfer M."/>
            <person name="Dessus-Babus S."/>
            <person name="Burckhardt D."/>
            <person name="Oertli M."/>
            <person name="Naumann U."/>
            <person name="Petersen F."/>
            <person name="Wong J."/>
        </authorList>
    </citation>
    <scope>NUCLEOTIDE SEQUENCE</scope>
    <source>
        <strain evidence="12">GSM-AAB239-AS_SAM_17_03QT</strain>
    </source>
</reference>
<dbReference type="InterPro" id="IPR048540">
    <property type="entry name" value="Rrn7_cyclin_N"/>
</dbReference>
<keyword evidence="5" id="KW-0862">Zinc</keyword>
<dbReference type="PANTHER" id="PTHR31576">
    <property type="entry name" value="TATA BOX-BINDING PROTEIN-ASSOCIATED FACTOR RNA POLYMERASE I SUBUNIT B"/>
    <property type="match status" value="1"/>
</dbReference>
<feature type="region of interest" description="Disordered" evidence="10">
    <location>
        <begin position="68"/>
        <end position="87"/>
    </location>
</feature>
<evidence type="ECO:0000313" key="12">
    <source>
        <dbReference type="EMBL" id="KAJ6835087.1"/>
    </source>
</evidence>
<evidence type="ECO:0000256" key="7">
    <source>
        <dbReference type="ARBA" id="ARBA00023125"/>
    </source>
</evidence>
<comment type="subcellular location">
    <subcellularLocation>
        <location evidence="1">Nucleus</location>
        <location evidence="1">Nucleolus</location>
    </subcellularLocation>
</comment>
<evidence type="ECO:0000256" key="10">
    <source>
        <dbReference type="SAM" id="MobiDB-lite"/>
    </source>
</evidence>
<evidence type="ECO:0000256" key="6">
    <source>
        <dbReference type="ARBA" id="ARBA00023015"/>
    </source>
</evidence>
<keyword evidence="8" id="KW-0804">Transcription</keyword>
<comment type="similarity">
    <text evidence="2">Belongs to the RRN7/TAF1B family.</text>
</comment>
<proteinExistence type="inferred from homology"/>
<dbReference type="Pfam" id="PF20644">
    <property type="entry name" value="Rrn7_cyclin_N"/>
    <property type="match status" value="1"/>
</dbReference>
<evidence type="ECO:0000259" key="11">
    <source>
        <dbReference type="Pfam" id="PF20644"/>
    </source>
</evidence>
<gene>
    <name evidence="12" type="ORF">M6B38_123950</name>
</gene>
<dbReference type="GO" id="GO:0008270">
    <property type="term" value="F:zinc ion binding"/>
    <property type="evidence" value="ECO:0007669"/>
    <property type="project" value="UniProtKB-KW"/>
</dbReference>
<dbReference type="EMBL" id="JANAVB010013597">
    <property type="protein sequence ID" value="KAJ6835087.1"/>
    <property type="molecule type" value="Genomic_DNA"/>
</dbReference>
<evidence type="ECO:0000256" key="2">
    <source>
        <dbReference type="ARBA" id="ARBA00006899"/>
    </source>
</evidence>
<sequence length="682" mass="76092">MEEEEEPSSPSRRRLYCDCCGDRQDFDDGDDGFFYCSACGSQSQDLIVTQTAHEDLNPEGAGIYNLHLTRSKPRNPNPNHNPNPSFSRRDLIRALTGDVDSDEDVRRGAAFGFHDDGAEEPRDFGSGPDAGAEGEALADGIRTRYLEGLQVMLESQCEALVERFGASPVVVGVAPAVWLRYVAATGVFADDWAERVVRQSEAKNKKPRKLRYRSKYRSEPHNSGGQRVIYIWLRALKKAVPLYTTLAISFLVCHIAREPILPTDIFKWALEGTLPYLVSFLDMDKFLGNPSNACPFSSRSLFRPRGILQADQLEAVAAKMAQTIGLRLPSVNFYAIARRYLKDLCLPVDKILPHACHLYMWSIPPELWLSSSCGLPTRVCVMSILIVTIRILYNINGQGTWEMSQSVLGKSAPNGHGAHIHSDLTNISSTTMNGCGNGDHPDASGSKAANWFSRFHTSNYNAVEVLEILGATYDKISTTYDYSKDLPSYLKYCKDIIFAGSTTSYEEENIIERLWDMYEKKENDCSEGVKTNFFDMEVKRPRDAASTCSPLDPKEEKNNGGFDGAPSSPKEPPDVPKSSPAAGNFALEKMQLDMEENGFQYLPPRVQQIDGYLHYKRQRIDGGLVYVAHADYYILLRSCAKVAHIGAQNMHQSVLKLERRLDWLEQQIVCGLGSLAELSSSK</sequence>
<feature type="compositionally biased region" description="Basic and acidic residues" evidence="10">
    <location>
        <begin position="113"/>
        <end position="123"/>
    </location>
</feature>
<dbReference type="GO" id="GO:0070860">
    <property type="term" value="C:RNA polymerase I core factor complex"/>
    <property type="evidence" value="ECO:0007669"/>
    <property type="project" value="InterPro"/>
</dbReference>
<keyword evidence="13" id="KW-1185">Reference proteome</keyword>
<dbReference type="GO" id="GO:0001164">
    <property type="term" value="F:RNA polymerase I core promoter sequence-specific DNA binding"/>
    <property type="evidence" value="ECO:0007669"/>
    <property type="project" value="InterPro"/>
</dbReference>
<feature type="domain" description="Rrn7/TAF1B N-terminal cyclin" evidence="11">
    <location>
        <begin position="149"/>
        <end position="278"/>
    </location>
</feature>
<organism evidence="12 13">
    <name type="scientific">Iris pallida</name>
    <name type="common">Sweet iris</name>
    <dbReference type="NCBI Taxonomy" id="29817"/>
    <lineage>
        <taxon>Eukaryota</taxon>
        <taxon>Viridiplantae</taxon>
        <taxon>Streptophyta</taxon>
        <taxon>Embryophyta</taxon>
        <taxon>Tracheophyta</taxon>
        <taxon>Spermatophyta</taxon>
        <taxon>Magnoliopsida</taxon>
        <taxon>Liliopsida</taxon>
        <taxon>Asparagales</taxon>
        <taxon>Iridaceae</taxon>
        <taxon>Iridoideae</taxon>
        <taxon>Irideae</taxon>
        <taxon>Iris</taxon>
    </lineage>
</organism>
<comment type="caution">
    <text evidence="12">The sequence shown here is derived from an EMBL/GenBank/DDBJ whole genome shotgun (WGS) entry which is preliminary data.</text>
</comment>
<evidence type="ECO:0000256" key="5">
    <source>
        <dbReference type="ARBA" id="ARBA00022833"/>
    </source>
</evidence>
<keyword evidence="4" id="KW-0863">Zinc-finger</keyword>
<keyword evidence="9" id="KW-0539">Nucleus</keyword>
<evidence type="ECO:0000256" key="8">
    <source>
        <dbReference type="ARBA" id="ARBA00023163"/>
    </source>
</evidence>